<proteinExistence type="predicted"/>
<sequence length="205" mass="23308">MTDQSDLQRPDGLLDDEEMNAQTMAYMRLMGIEEAQAELLARGALRSSPEYRRLKRAKKAAFKALNDAAEAEYTFEGVPVEYWGHKPTTRIKGCYELTGYVVMKQKVPAGTEMVFGHWQVGQGLEGFDIPHVWLQLPDGRIWEPVSATLDEAEAQIDRHGLREYDHVEKTRFSDKEAIRLMLKYKTVGGDFAQLEVTPRGSAPFR</sequence>
<dbReference type="Proteomes" id="UP000035763">
    <property type="component" value="Unassembled WGS sequence"/>
</dbReference>
<keyword evidence="2" id="KW-1185">Reference proteome</keyword>
<dbReference type="EMBL" id="CAJA01000212">
    <property type="protein sequence ID" value="CCH73544.1"/>
    <property type="molecule type" value="Genomic_DNA"/>
</dbReference>
<protein>
    <submittedName>
        <fullName evidence="1">Uncharacterized protein</fullName>
    </submittedName>
</protein>
<evidence type="ECO:0000313" key="1">
    <source>
        <dbReference type="EMBL" id="CCH73544.1"/>
    </source>
</evidence>
<name>W6K3M9_9MICO</name>
<dbReference type="AlphaFoldDB" id="W6K3M9"/>
<accession>W6K3M9</accession>
<comment type="caution">
    <text evidence="1">The sequence shown here is derived from an EMBL/GenBank/DDBJ whole genome shotgun (WGS) entry which is preliminary data.</text>
</comment>
<gene>
    <name evidence="1" type="ORF">BN11_290022</name>
</gene>
<organism evidence="1 2">
    <name type="scientific">Nostocoides australiense Ben110</name>
    <dbReference type="NCBI Taxonomy" id="1193182"/>
    <lineage>
        <taxon>Bacteria</taxon>
        <taxon>Bacillati</taxon>
        <taxon>Actinomycetota</taxon>
        <taxon>Actinomycetes</taxon>
        <taxon>Micrococcales</taxon>
        <taxon>Intrasporangiaceae</taxon>
        <taxon>Nostocoides</taxon>
    </lineage>
</organism>
<reference evidence="1 2" key="1">
    <citation type="journal article" date="2013" name="ISME J.">
        <title>A metabolic model for members of the genus Tetrasphaera involved in enhanced biological phosphorus removal.</title>
        <authorList>
            <person name="Kristiansen R."/>
            <person name="Nguyen H.T.T."/>
            <person name="Saunders A.M."/>
            <person name="Nielsen J.L."/>
            <person name="Wimmer R."/>
            <person name="Le V.Q."/>
            <person name="McIlroy S.J."/>
            <person name="Petrovski S."/>
            <person name="Seviour R.J."/>
            <person name="Calteau A."/>
            <person name="Nielsen K.L."/>
            <person name="Nielsen P.H."/>
        </authorList>
    </citation>
    <scope>NUCLEOTIDE SEQUENCE [LARGE SCALE GENOMIC DNA]</scope>
    <source>
        <strain evidence="1 2">Ben110</strain>
    </source>
</reference>
<dbReference type="RefSeq" id="WP_048694376.1">
    <property type="nucleotide sequence ID" value="NZ_HG764815.1"/>
</dbReference>
<evidence type="ECO:0000313" key="2">
    <source>
        <dbReference type="Proteomes" id="UP000035763"/>
    </source>
</evidence>